<protein>
    <submittedName>
        <fullName evidence="2">Uncharacterized protein</fullName>
    </submittedName>
</protein>
<dbReference type="EMBL" id="JBBJCI010000033">
    <property type="protein sequence ID" value="KAK7254035.1"/>
    <property type="molecule type" value="Genomic_DNA"/>
</dbReference>
<feature type="compositionally biased region" description="Basic residues" evidence="1">
    <location>
        <begin position="404"/>
        <end position="416"/>
    </location>
</feature>
<feature type="region of interest" description="Disordered" evidence="1">
    <location>
        <begin position="386"/>
        <end position="512"/>
    </location>
</feature>
<feature type="compositionally biased region" description="Low complexity" evidence="1">
    <location>
        <begin position="549"/>
        <end position="560"/>
    </location>
</feature>
<keyword evidence="3" id="KW-1185">Reference proteome</keyword>
<feature type="region of interest" description="Disordered" evidence="1">
    <location>
        <begin position="95"/>
        <end position="127"/>
    </location>
</feature>
<feature type="compositionally biased region" description="Basic residues" evidence="1">
    <location>
        <begin position="423"/>
        <end position="457"/>
    </location>
</feature>
<accession>A0ABR1GDQ3</accession>
<feature type="compositionally biased region" description="Basic and acidic residues" evidence="1">
    <location>
        <begin position="569"/>
        <end position="587"/>
    </location>
</feature>
<dbReference type="Proteomes" id="UP001363151">
    <property type="component" value="Unassembled WGS sequence"/>
</dbReference>
<feature type="compositionally biased region" description="Basic residues" evidence="1">
    <location>
        <begin position="95"/>
        <end position="117"/>
    </location>
</feature>
<evidence type="ECO:0000313" key="2">
    <source>
        <dbReference type="EMBL" id="KAK7254035.1"/>
    </source>
</evidence>
<feature type="compositionally biased region" description="Basic and acidic residues" evidence="1">
    <location>
        <begin position="340"/>
        <end position="353"/>
    </location>
</feature>
<feature type="compositionally biased region" description="Low complexity" evidence="1">
    <location>
        <begin position="391"/>
        <end position="403"/>
    </location>
</feature>
<feature type="region of interest" description="Disordered" evidence="1">
    <location>
        <begin position="531"/>
        <end position="617"/>
    </location>
</feature>
<reference evidence="2 3" key="1">
    <citation type="submission" date="2024-03" db="EMBL/GenBank/DDBJ databases">
        <title>Aureococcus anophagefferens CCMP1851 and Kratosvirus quantuckense: Draft genome of a second virus-susceptible host strain in the model system.</title>
        <authorList>
            <person name="Chase E."/>
            <person name="Truchon A.R."/>
            <person name="Schepens W."/>
            <person name="Wilhelm S.W."/>
        </authorList>
    </citation>
    <scope>NUCLEOTIDE SEQUENCE [LARGE SCALE GENOMIC DNA]</scope>
    <source>
        <strain evidence="2 3">CCMP1851</strain>
    </source>
</reference>
<organism evidence="2 3">
    <name type="scientific">Aureococcus anophagefferens</name>
    <name type="common">Harmful bloom alga</name>
    <dbReference type="NCBI Taxonomy" id="44056"/>
    <lineage>
        <taxon>Eukaryota</taxon>
        <taxon>Sar</taxon>
        <taxon>Stramenopiles</taxon>
        <taxon>Ochrophyta</taxon>
        <taxon>Pelagophyceae</taxon>
        <taxon>Pelagomonadales</taxon>
        <taxon>Pelagomonadaceae</taxon>
        <taxon>Aureococcus</taxon>
    </lineage>
</organism>
<evidence type="ECO:0000313" key="3">
    <source>
        <dbReference type="Proteomes" id="UP001363151"/>
    </source>
</evidence>
<name>A0ABR1GDQ3_AURAN</name>
<feature type="region of interest" description="Disordered" evidence="1">
    <location>
        <begin position="328"/>
        <end position="353"/>
    </location>
</feature>
<gene>
    <name evidence="2" type="ORF">SO694_00003776</name>
</gene>
<evidence type="ECO:0000256" key="1">
    <source>
        <dbReference type="SAM" id="MobiDB-lite"/>
    </source>
</evidence>
<comment type="caution">
    <text evidence="2">The sequence shown here is derived from an EMBL/GenBank/DDBJ whole genome shotgun (WGS) entry which is preliminary data.</text>
</comment>
<sequence length="675" mass="71829">MLGLPPSCYTANGAPLCFDVPTTVLLLGVAVAMWRASGDAQGAPKATPLRVGIGVAALCAATCDLVLGIDAVAAVPWRLSRLAVGAGARARLARRAPTRRRRWPRRRPRGSATRRRPGTGVTPLAAGRDTRRPVLRALGFSVLGDRPLYELETHGTPRRRVLYRVRVFEDGELKWTCAKSFAQLRALAGLVGRAAPEPDAAPKLRGPAAGERLVPPGRPLRWGHDPDAVPDANAALGFALAAPAFAETVRLFLESDVVAGGADRWDLVAPDDAGAFTATWATCAAADDARRRARRALRAPRERASPARGAATLLNLHGALAVHGALAAGAGSGRPTSTQRCRDHDRYGARAGDDDEHAALGHLEDALLRRPACAQLIAANLGEFSERPRARSTSARRCSSARRGPARRRSAPRRPAARALGARARHRAPRGGRRRRVARPGRRRARQLALRRRRRLARSLASAARGRRGDGVRESLAPAFDQAGDDGSDPGRRRGSAAGDDDTLSRGSLGDGDATFGVTVVLPHDFQRHALRREPPAGGGGGGGGGSRGPRPAGGPAATPRTRRARAARRCDAAEAQRRLQESEAAARGRARRERAGLREFEDTSVPGDADGPASPGRLERRGAAMRNLLDFLASTGGRATAKALDDPRTTTTRVRFRRADFRPALRVFDAKGEA</sequence>
<feature type="compositionally biased region" description="Gly residues" evidence="1">
    <location>
        <begin position="537"/>
        <end position="548"/>
    </location>
</feature>
<proteinExistence type="predicted"/>